<organism evidence="8 9">
    <name type="scientific">Anoxybacillus andreesenii</name>
    <dbReference type="NCBI Taxonomy" id="1325932"/>
    <lineage>
        <taxon>Bacteria</taxon>
        <taxon>Bacillati</taxon>
        <taxon>Bacillota</taxon>
        <taxon>Bacilli</taxon>
        <taxon>Bacillales</taxon>
        <taxon>Anoxybacillaceae</taxon>
        <taxon>Anoxybacillus</taxon>
    </lineage>
</organism>
<dbReference type="Pfam" id="PF02086">
    <property type="entry name" value="MethyltransfD12"/>
    <property type="match status" value="1"/>
</dbReference>
<protein>
    <recommendedName>
        <fullName evidence="2 7">Site-specific DNA-methyltransferase (adenine-specific)</fullName>
        <ecNumber evidence="2 7">2.1.1.72</ecNumber>
    </recommendedName>
</protein>
<keyword evidence="5 7" id="KW-0949">S-adenosyl-L-methionine</keyword>
<keyword evidence="9" id="KW-1185">Reference proteome</keyword>
<dbReference type="PANTHER" id="PTHR30481:SF3">
    <property type="entry name" value="DNA ADENINE METHYLASE"/>
    <property type="match status" value="1"/>
</dbReference>
<keyword evidence="4 7" id="KW-0808">Transferase</keyword>
<comment type="catalytic activity">
    <reaction evidence="6 7">
        <text>a 2'-deoxyadenosine in DNA + S-adenosyl-L-methionine = an N(6)-methyl-2'-deoxyadenosine in DNA + S-adenosyl-L-homocysteine + H(+)</text>
        <dbReference type="Rhea" id="RHEA:15197"/>
        <dbReference type="Rhea" id="RHEA-COMP:12418"/>
        <dbReference type="Rhea" id="RHEA-COMP:12419"/>
        <dbReference type="ChEBI" id="CHEBI:15378"/>
        <dbReference type="ChEBI" id="CHEBI:57856"/>
        <dbReference type="ChEBI" id="CHEBI:59789"/>
        <dbReference type="ChEBI" id="CHEBI:90615"/>
        <dbReference type="ChEBI" id="CHEBI:90616"/>
        <dbReference type="EC" id="2.1.1.72"/>
    </reaction>
</comment>
<evidence type="ECO:0000256" key="2">
    <source>
        <dbReference type="ARBA" id="ARBA00011900"/>
    </source>
</evidence>
<evidence type="ECO:0000256" key="3">
    <source>
        <dbReference type="ARBA" id="ARBA00022603"/>
    </source>
</evidence>
<accession>A0ABT9V5S9</accession>
<comment type="similarity">
    <text evidence="1 7">Belongs to the N(4)/N(6)-methyltransferase family.</text>
</comment>
<name>A0ABT9V5S9_9BACL</name>
<dbReference type="PROSITE" id="PS00092">
    <property type="entry name" value="N6_MTASE"/>
    <property type="match status" value="1"/>
</dbReference>
<dbReference type="InterPro" id="IPR012263">
    <property type="entry name" value="M_m6A_EcoRV"/>
</dbReference>
<dbReference type="InterPro" id="IPR002052">
    <property type="entry name" value="DNA_methylase_N6_adenine_CS"/>
</dbReference>
<evidence type="ECO:0000256" key="1">
    <source>
        <dbReference type="ARBA" id="ARBA00006594"/>
    </source>
</evidence>
<evidence type="ECO:0000256" key="6">
    <source>
        <dbReference type="ARBA" id="ARBA00047942"/>
    </source>
</evidence>
<proteinExistence type="inferred from homology"/>
<comment type="caution">
    <text evidence="8">The sequence shown here is derived from an EMBL/GenBank/DDBJ whole genome shotgun (WGS) entry which is preliminary data.</text>
</comment>
<keyword evidence="3 7" id="KW-0489">Methyltransferase</keyword>
<evidence type="ECO:0000256" key="4">
    <source>
        <dbReference type="ARBA" id="ARBA00022679"/>
    </source>
</evidence>
<dbReference type="EC" id="2.1.1.72" evidence="2 7"/>
<sequence>MANGASNNLTQPFLKWAGGKRQLLPEIRKYIPEKIDMYYEPFIGAGAVLLDLKPLKAVINDINIELVNVYEVVKHHHEELIEQLRKHENGNNSEYFYEVRGLDRDKEKYEQLSPVEKAARMIYLNKTCFNGLYRVNSKGQFNVPFGKYKNPQIVNESVLRAVHDYLSAYDVTIWNKDFAEVVANAKEGDFVYFDPPYDPVSDTSSFTSYSLDGFNREDQIRLSDVCVELDKRGCKFLLSNSATDFIKEIYEEKGFHIEIVSATRNINSVASKRGKIDEVLVMNFEPNADR</sequence>
<dbReference type="InterPro" id="IPR029063">
    <property type="entry name" value="SAM-dependent_MTases_sf"/>
</dbReference>
<dbReference type="Gene3D" id="3.40.50.150">
    <property type="entry name" value="Vaccinia Virus protein VP39"/>
    <property type="match status" value="1"/>
</dbReference>
<dbReference type="NCBIfam" id="TIGR00571">
    <property type="entry name" value="dam"/>
    <property type="match status" value="1"/>
</dbReference>
<evidence type="ECO:0000313" key="9">
    <source>
        <dbReference type="Proteomes" id="UP001231362"/>
    </source>
</evidence>
<reference evidence="8 9" key="1">
    <citation type="submission" date="2023-07" db="EMBL/GenBank/DDBJ databases">
        <title>Genomic Encyclopedia of Type Strains, Phase IV (KMG-IV): sequencing the most valuable type-strain genomes for metagenomic binning, comparative biology and taxonomic classification.</title>
        <authorList>
            <person name="Goeker M."/>
        </authorList>
    </citation>
    <scope>NUCLEOTIDE SEQUENCE [LARGE SCALE GENOMIC DNA]</scope>
    <source>
        <strain evidence="8 9">DSM 23948</strain>
    </source>
</reference>
<dbReference type="InterPro" id="IPR012327">
    <property type="entry name" value="MeTrfase_D12"/>
</dbReference>
<dbReference type="InterPro" id="IPR023095">
    <property type="entry name" value="Ade_MeTrfase_dom_2"/>
</dbReference>
<evidence type="ECO:0000313" key="8">
    <source>
        <dbReference type="EMBL" id="MDQ0156308.1"/>
    </source>
</evidence>
<dbReference type="GO" id="GO:0032259">
    <property type="term" value="P:methylation"/>
    <property type="evidence" value="ECO:0007669"/>
    <property type="project" value="UniProtKB-KW"/>
</dbReference>
<dbReference type="Proteomes" id="UP001231362">
    <property type="component" value="Unassembled WGS sequence"/>
</dbReference>
<gene>
    <name evidence="8" type="ORF">J2S07_002627</name>
</gene>
<evidence type="ECO:0000256" key="5">
    <source>
        <dbReference type="ARBA" id="ARBA00022691"/>
    </source>
</evidence>
<dbReference type="PANTHER" id="PTHR30481">
    <property type="entry name" value="DNA ADENINE METHYLASE"/>
    <property type="match status" value="1"/>
</dbReference>
<dbReference type="PRINTS" id="PR00505">
    <property type="entry name" value="D12N6MTFRASE"/>
</dbReference>
<dbReference type="RefSeq" id="WP_307150824.1">
    <property type="nucleotide sequence ID" value="NZ_JAUSTU010000011.1"/>
</dbReference>
<dbReference type="PIRSF" id="PIRSF000398">
    <property type="entry name" value="M_m6A_EcoRV"/>
    <property type="match status" value="1"/>
</dbReference>
<dbReference type="SUPFAM" id="SSF53335">
    <property type="entry name" value="S-adenosyl-L-methionine-dependent methyltransferases"/>
    <property type="match status" value="1"/>
</dbReference>
<evidence type="ECO:0000256" key="7">
    <source>
        <dbReference type="RuleBase" id="RU361257"/>
    </source>
</evidence>
<dbReference type="EMBL" id="JAUSTU010000011">
    <property type="protein sequence ID" value="MDQ0156308.1"/>
    <property type="molecule type" value="Genomic_DNA"/>
</dbReference>
<dbReference type="GO" id="GO:0009007">
    <property type="term" value="F:site-specific DNA-methyltransferase (adenine-specific) activity"/>
    <property type="evidence" value="ECO:0007669"/>
    <property type="project" value="UniProtKB-EC"/>
</dbReference>
<dbReference type="Gene3D" id="1.10.1020.10">
    <property type="entry name" value="Adenine-specific Methyltransferase, Domain 2"/>
    <property type="match status" value="1"/>
</dbReference>